<evidence type="ECO:0000256" key="2">
    <source>
        <dbReference type="SAM" id="MobiDB-lite"/>
    </source>
</evidence>
<feature type="region of interest" description="Disordered" evidence="2">
    <location>
        <begin position="333"/>
        <end position="403"/>
    </location>
</feature>
<evidence type="ECO:0000259" key="3">
    <source>
        <dbReference type="Pfam" id="PF17919"/>
    </source>
</evidence>
<dbReference type="GO" id="GO:0003824">
    <property type="term" value="F:catalytic activity"/>
    <property type="evidence" value="ECO:0007669"/>
    <property type="project" value="UniProtKB-KW"/>
</dbReference>
<dbReference type="Proteomes" id="UP001286313">
    <property type="component" value="Unassembled WGS sequence"/>
</dbReference>
<accession>A0AAE1FYJ7</accession>
<sequence>MRRVYETISECTTYVDANSTLQSHYVKPTNEVFARYRLGTRRQQIGETLDEYLGALKVLSKDCKFKAVTATQHCEESIRDSFISGLLSPAIRQRLLENKTLDLATTFDQARSLESAQKDSESYGAGPYSRPKLTHQNCFANLTADCHPVASRSRRYSAEDHDFIEKEVESILGDVVEEGDIRPDPERLKPLRELPLPQDKKSLRRVLGLFAYYSQWIYDYSRKIRPLTTTTTFPVTEEAKEAFFQLKKDVESSVVMAIDESVPFEVETDASDYAIAAVLTQAGRPVAFFSRTLHGPERRHAAVEKEAQAIIETIRHWRHFLTDGREDTVSTRHLAPTGSELPTQLPDTTNAAPESSLPEAITVGADASDPEASSPTQQPVLNDVPVLRRSQRIRQPPTRFEAS</sequence>
<feature type="compositionally biased region" description="Polar residues" evidence="2">
    <location>
        <begin position="340"/>
        <end position="353"/>
    </location>
</feature>
<dbReference type="InterPro" id="IPR050951">
    <property type="entry name" value="Retrovirus_Pol_polyprotein"/>
</dbReference>
<dbReference type="GO" id="GO:0071897">
    <property type="term" value="P:DNA biosynthetic process"/>
    <property type="evidence" value="ECO:0007669"/>
    <property type="project" value="UniProtKB-ARBA"/>
</dbReference>
<dbReference type="PANTHER" id="PTHR37984:SF5">
    <property type="entry name" value="PROTEIN NYNRIN-LIKE"/>
    <property type="match status" value="1"/>
</dbReference>
<dbReference type="InterPro" id="IPR041577">
    <property type="entry name" value="RT_RNaseH_2"/>
</dbReference>
<name>A0AAE1FYJ7_PETCI</name>
<reference evidence="4" key="1">
    <citation type="submission" date="2023-10" db="EMBL/GenBank/DDBJ databases">
        <title>Genome assemblies of two species of porcelain crab, Petrolisthes cinctipes and Petrolisthes manimaculis (Anomura: Porcellanidae).</title>
        <authorList>
            <person name="Angst P."/>
        </authorList>
    </citation>
    <scope>NUCLEOTIDE SEQUENCE</scope>
    <source>
        <strain evidence="4">PB745_01</strain>
        <tissue evidence="4">Gill</tissue>
    </source>
</reference>
<protein>
    <recommendedName>
        <fullName evidence="3">Reverse transcriptase/retrotransposon-derived protein RNase H-like domain-containing protein</fullName>
    </recommendedName>
</protein>
<keyword evidence="5" id="KW-1185">Reference proteome</keyword>
<dbReference type="PANTHER" id="PTHR37984">
    <property type="entry name" value="PROTEIN CBG26694"/>
    <property type="match status" value="1"/>
</dbReference>
<feature type="domain" description="Reverse transcriptase/retrotransposon-derived protein RNase H-like" evidence="3">
    <location>
        <begin position="236"/>
        <end position="323"/>
    </location>
</feature>
<evidence type="ECO:0000313" key="5">
    <source>
        <dbReference type="Proteomes" id="UP001286313"/>
    </source>
</evidence>
<proteinExistence type="predicted"/>
<evidence type="ECO:0000256" key="1">
    <source>
        <dbReference type="ARBA" id="ARBA00023268"/>
    </source>
</evidence>
<dbReference type="AlphaFoldDB" id="A0AAE1FYJ7"/>
<dbReference type="EMBL" id="JAWQEG010001210">
    <property type="protein sequence ID" value="KAK3881507.1"/>
    <property type="molecule type" value="Genomic_DNA"/>
</dbReference>
<dbReference type="Pfam" id="PF17919">
    <property type="entry name" value="RT_RNaseH_2"/>
    <property type="match status" value="1"/>
</dbReference>
<organism evidence="4 5">
    <name type="scientific">Petrolisthes cinctipes</name>
    <name type="common">Flat porcelain crab</name>
    <dbReference type="NCBI Taxonomy" id="88211"/>
    <lineage>
        <taxon>Eukaryota</taxon>
        <taxon>Metazoa</taxon>
        <taxon>Ecdysozoa</taxon>
        <taxon>Arthropoda</taxon>
        <taxon>Crustacea</taxon>
        <taxon>Multicrustacea</taxon>
        <taxon>Malacostraca</taxon>
        <taxon>Eumalacostraca</taxon>
        <taxon>Eucarida</taxon>
        <taxon>Decapoda</taxon>
        <taxon>Pleocyemata</taxon>
        <taxon>Anomura</taxon>
        <taxon>Galatheoidea</taxon>
        <taxon>Porcellanidae</taxon>
        <taxon>Petrolisthes</taxon>
    </lineage>
</organism>
<dbReference type="InterPro" id="IPR043128">
    <property type="entry name" value="Rev_trsase/Diguanyl_cyclase"/>
</dbReference>
<keyword evidence="1" id="KW-0511">Multifunctional enzyme</keyword>
<evidence type="ECO:0000313" key="4">
    <source>
        <dbReference type="EMBL" id="KAK3881507.1"/>
    </source>
</evidence>
<feature type="compositionally biased region" description="Polar residues" evidence="2">
    <location>
        <begin position="371"/>
        <end position="380"/>
    </location>
</feature>
<gene>
    <name evidence="4" type="ORF">Pcinc_014052</name>
</gene>
<dbReference type="SUPFAM" id="SSF56672">
    <property type="entry name" value="DNA/RNA polymerases"/>
    <property type="match status" value="1"/>
</dbReference>
<comment type="caution">
    <text evidence="4">The sequence shown here is derived from an EMBL/GenBank/DDBJ whole genome shotgun (WGS) entry which is preliminary data.</text>
</comment>
<dbReference type="InterPro" id="IPR043502">
    <property type="entry name" value="DNA/RNA_pol_sf"/>
</dbReference>
<dbReference type="Gene3D" id="3.30.70.270">
    <property type="match status" value="1"/>
</dbReference>